<evidence type="ECO:0000313" key="2">
    <source>
        <dbReference type="Proteomes" id="UP001054252"/>
    </source>
</evidence>
<keyword evidence="2" id="KW-1185">Reference proteome</keyword>
<dbReference type="AlphaFoldDB" id="A0AAV5L966"/>
<comment type="caution">
    <text evidence="1">The sequence shown here is derived from an EMBL/GenBank/DDBJ whole genome shotgun (WGS) entry which is preliminary data.</text>
</comment>
<name>A0AAV5L966_9ROSI</name>
<dbReference type="Proteomes" id="UP001054252">
    <property type="component" value="Unassembled WGS sequence"/>
</dbReference>
<sequence length="73" mass="8118">MEKGFIGSSKVRKEGCFTGGSNKTGDITFMASNHDSRIKAVPLHDYINSKLQIPNIIAADFSVLFFEVDFCWS</sequence>
<reference evidence="1 2" key="1">
    <citation type="journal article" date="2021" name="Commun. Biol.">
        <title>The genome of Shorea leprosula (Dipterocarpaceae) highlights the ecological relevance of drought in aseasonal tropical rainforests.</title>
        <authorList>
            <person name="Ng K.K.S."/>
            <person name="Kobayashi M.J."/>
            <person name="Fawcett J.A."/>
            <person name="Hatakeyama M."/>
            <person name="Paape T."/>
            <person name="Ng C.H."/>
            <person name="Ang C.C."/>
            <person name="Tnah L.H."/>
            <person name="Lee C.T."/>
            <person name="Nishiyama T."/>
            <person name="Sese J."/>
            <person name="O'Brien M.J."/>
            <person name="Copetti D."/>
            <person name="Mohd Noor M.I."/>
            <person name="Ong R.C."/>
            <person name="Putra M."/>
            <person name="Sireger I.Z."/>
            <person name="Indrioko S."/>
            <person name="Kosugi Y."/>
            <person name="Izuno A."/>
            <person name="Isagi Y."/>
            <person name="Lee S.L."/>
            <person name="Shimizu K.K."/>
        </authorList>
    </citation>
    <scope>NUCLEOTIDE SEQUENCE [LARGE SCALE GENOMIC DNA]</scope>
    <source>
        <strain evidence="1">214</strain>
    </source>
</reference>
<protein>
    <recommendedName>
        <fullName evidence="3">Transposase</fullName>
    </recommendedName>
</protein>
<accession>A0AAV5L966</accession>
<evidence type="ECO:0000313" key="1">
    <source>
        <dbReference type="EMBL" id="GKV33562.1"/>
    </source>
</evidence>
<gene>
    <name evidence="1" type="ORF">SLEP1_g42054</name>
</gene>
<organism evidence="1 2">
    <name type="scientific">Rubroshorea leprosula</name>
    <dbReference type="NCBI Taxonomy" id="152421"/>
    <lineage>
        <taxon>Eukaryota</taxon>
        <taxon>Viridiplantae</taxon>
        <taxon>Streptophyta</taxon>
        <taxon>Embryophyta</taxon>
        <taxon>Tracheophyta</taxon>
        <taxon>Spermatophyta</taxon>
        <taxon>Magnoliopsida</taxon>
        <taxon>eudicotyledons</taxon>
        <taxon>Gunneridae</taxon>
        <taxon>Pentapetalae</taxon>
        <taxon>rosids</taxon>
        <taxon>malvids</taxon>
        <taxon>Malvales</taxon>
        <taxon>Dipterocarpaceae</taxon>
        <taxon>Rubroshorea</taxon>
    </lineage>
</organism>
<dbReference type="EMBL" id="BPVZ01000101">
    <property type="protein sequence ID" value="GKV33562.1"/>
    <property type="molecule type" value="Genomic_DNA"/>
</dbReference>
<proteinExistence type="predicted"/>
<evidence type="ECO:0008006" key="3">
    <source>
        <dbReference type="Google" id="ProtNLM"/>
    </source>
</evidence>